<dbReference type="Proteomes" id="UP000283509">
    <property type="component" value="Unassembled WGS sequence"/>
</dbReference>
<evidence type="ECO:0000256" key="1">
    <source>
        <dbReference type="ARBA" id="ARBA00023054"/>
    </source>
</evidence>
<dbReference type="InterPro" id="IPR039505">
    <property type="entry name" value="DRC1/2_N"/>
</dbReference>
<feature type="domain" description="Dynein regulatory complex protein 1/2 N-terminal" evidence="2">
    <location>
        <begin position="25"/>
        <end position="123"/>
    </location>
</feature>
<dbReference type="GO" id="GO:0005858">
    <property type="term" value="C:axonemal dynein complex"/>
    <property type="evidence" value="ECO:0007669"/>
    <property type="project" value="InterPro"/>
</dbReference>
<reference evidence="3 4" key="1">
    <citation type="submission" date="2018-04" db="EMBL/GenBank/DDBJ databases">
        <authorList>
            <person name="Zhang X."/>
            <person name="Yuan J."/>
            <person name="Li F."/>
            <person name="Xiang J."/>
        </authorList>
    </citation>
    <scope>NUCLEOTIDE SEQUENCE [LARGE SCALE GENOMIC DNA]</scope>
    <source>
        <tissue evidence="3">Muscle</tissue>
    </source>
</reference>
<dbReference type="InterPro" id="IPR039750">
    <property type="entry name" value="DRC1/DRC2"/>
</dbReference>
<keyword evidence="4" id="KW-1185">Reference proteome</keyword>
<protein>
    <submittedName>
        <fullName evidence="3">Dynein regulatory complex protein 1</fullName>
    </submittedName>
</protein>
<comment type="caution">
    <text evidence="3">The sequence shown here is derived from an EMBL/GenBank/DDBJ whole genome shotgun (WGS) entry which is preliminary data.</text>
</comment>
<reference evidence="3 4" key="2">
    <citation type="submission" date="2019-01" db="EMBL/GenBank/DDBJ databases">
        <title>The decoding of complex shrimp genome reveals the adaptation for benthos swimmer, frequently molting mechanism and breeding impact on genome.</title>
        <authorList>
            <person name="Sun Y."/>
            <person name="Gao Y."/>
            <person name="Yu Y."/>
        </authorList>
    </citation>
    <scope>NUCLEOTIDE SEQUENCE [LARGE SCALE GENOMIC DNA]</scope>
    <source>
        <tissue evidence="3">Muscle</tissue>
    </source>
</reference>
<dbReference type="Pfam" id="PF14772">
    <property type="entry name" value="NYD-SP28"/>
    <property type="match status" value="1"/>
</dbReference>
<gene>
    <name evidence="3" type="ORF">C7M84_020470</name>
</gene>
<proteinExistence type="predicted"/>
<name>A0A423SC09_PENVA</name>
<dbReference type="GO" id="GO:0003352">
    <property type="term" value="P:regulation of cilium movement"/>
    <property type="evidence" value="ECO:0007669"/>
    <property type="project" value="TreeGrafter"/>
</dbReference>
<dbReference type="PANTHER" id="PTHR21625:SF1">
    <property type="entry name" value="DYNEIN REGULATORY COMPLEX PROTEIN 1"/>
    <property type="match status" value="1"/>
</dbReference>
<dbReference type="EMBL" id="QCYY01004011">
    <property type="protein sequence ID" value="ROT61730.1"/>
    <property type="molecule type" value="Genomic_DNA"/>
</dbReference>
<evidence type="ECO:0000313" key="4">
    <source>
        <dbReference type="Proteomes" id="UP000283509"/>
    </source>
</evidence>
<dbReference type="GO" id="GO:0070286">
    <property type="term" value="P:axonemal dynein complex assembly"/>
    <property type="evidence" value="ECO:0007669"/>
    <property type="project" value="InterPro"/>
</dbReference>
<dbReference type="STRING" id="6689.A0A423SC09"/>
<sequence length="693" mass="79667">MHAHERSLRGLVKQGCTMVGNVEVAAVSGEVAAVVDSETRRDAWRDALENDHKKTRQALKKMQEAWELSTDFCIPEDLHESLCQLREWSEELTQQKVAVIEGLREELRELDAIYSKEALQHARERVELLRRITEHVTELHQSYRTSLRAVQEVADTERKELVAHYNDVWDEAVRELNQQLHRLLHERLHNRTSRMDEIIELKLHGAAPHTAIKDQLDADIEKVLVELMRVKAGQQMEESQLRYNQQVLQQQYRETTALVSEGRRTLNALRPTLNSNRRKTEEADCRRVAREQSVVREVKRVKELIQQYKDRLGHTTTFYTQQARGLSLMHYEAMHQLVMEIVEMDRGIQHGVLAREWSFATTFRDTSHLCPTEGSVTGSDADTGTVDEDFLTRLAEEAAFLVSGDISQMRHHGPLLLLEHVFWELGIHTENDVTRLLKLARRHLASRPPPPQPPQRQREDALADGYDVEADEGISEVEGIFTSEDVLAVLVTFCSSRKDGGVGKEAEGTEALEPHYAGEKEESGRWNSFLEAFGRRTRAWTAIRHALSQYLHVLEVPHDPEVSCPAARSFVFGLKKTIPKRCVRSHELSCSGIKWTITKVVSLITAEKALEGGPFWLARRMAPNTKNSFWNPNTKPCERTQRFGIVLLQPEHEASCSRTRHRDRRLDETRKVERLRRENAELRHLLHGVTLDL</sequence>
<keyword evidence="1" id="KW-0175">Coiled coil</keyword>
<dbReference type="GO" id="GO:0060285">
    <property type="term" value="P:cilium-dependent cell motility"/>
    <property type="evidence" value="ECO:0007669"/>
    <property type="project" value="TreeGrafter"/>
</dbReference>
<accession>A0A423SC09</accession>
<evidence type="ECO:0000313" key="3">
    <source>
        <dbReference type="EMBL" id="ROT61730.1"/>
    </source>
</evidence>
<dbReference type="OrthoDB" id="6368007at2759"/>
<dbReference type="PANTHER" id="PTHR21625">
    <property type="entry name" value="NYD-SP28 PROTEIN"/>
    <property type="match status" value="1"/>
</dbReference>
<organism evidence="3 4">
    <name type="scientific">Penaeus vannamei</name>
    <name type="common">Whiteleg shrimp</name>
    <name type="synonym">Litopenaeus vannamei</name>
    <dbReference type="NCBI Taxonomy" id="6689"/>
    <lineage>
        <taxon>Eukaryota</taxon>
        <taxon>Metazoa</taxon>
        <taxon>Ecdysozoa</taxon>
        <taxon>Arthropoda</taxon>
        <taxon>Crustacea</taxon>
        <taxon>Multicrustacea</taxon>
        <taxon>Malacostraca</taxon>
        <taxon>Eumalacostraca</taxon>
        <taxon>Eucarida</taxon>
        <taxon>Decapoda</taxon>
        <taxon>Dendrobranchiata</taxon>
        <taxon>Penaeoidea</taxon>
        <taxon>Penaeidae</taxon>
        <taxon>Penaeus</taxon>
    </lineage>
</organism>
<dbReference type="AlphaFoldDB" id="A0A423SC09"/>
<evidence type="ECO:0000259" key="2">
    <source>
        <dbReference type="Pfam" id="PF14772"/>
    </source>
</evidence>